<keyword evidence="10" id="KW-0028">Amino-acid biosynthesis</keyword>
<dbReference type="Pfam" id="PF01583">
    <property type="entry name" value="APS_kinase"/>
    <property type="match status" value="1"/>
</dbReference>
<comment type="function">
    <text evidence="11">Catalyzes the synthesis of activated sulfate.</text>
</comment>
<comment type="caution">
    <text evidence="13">The sequence shown here is derived from an EMBL/GenBank/DDBJ whole genome shotgun (WGS) entry which is preliminary data.</text>
</comment>
<evidence type="ECO:0000256" key="1">
    <source>
        <dbReference type="ARBA" id="ARBA00001823"/>
    </source>
</evidence>
<dbReference type="GO" id="GO:0004020">
    <property type="term" value="F:adenylylsulfate kinase activity"/>
    <property type="evidence" value="ECO:0007669"/>
    <property type="project" value="UniProtKB-EC"/>
</dbReference>
<dbReference type="OrthoDB" id="506431at2759"/>
<evidence type="ECO:0000256" key="6">
    <source>
        <dbReference type="ARBA" id="ARBA00022679"/>
    </source>
</evidence>
<dbReference type="CDD" id="cd02027">
    <property type="entry name" value="APSK"/>
    <property type="match status" value="1"/>
</dbReference>
<sequence>MATNITFHPGAVTPAERAELLGQKGATVWFTGLSASGKSTIATALEQALLHRRLHSFRLDGDNIRFGLNKDLGFDPKSREENIRRIGEVSLLFASSSSIALTAFISPYVADRELARALHAKHDPPLPFIEVFVDAPLSVVESRDPKGLYKKARAGEIKEFTGISAPYEAPPKPEIHIKTDEVDVTGAVEIVIKYLEAQGIIKAQQ</sequence>
<keyword evidence="9 11" id="KW-0067">ATP-binding</keyword>
<evidence type="ECO:0000256" key="3">
    <source>
        <dbReference type="ARBA" id="ARBA00007008"/>
    </source>
</evidence>
<evidence type="ECO:0000313" key="13">
    <source>
        <dbReference type="EMBL" id="TXT08602.1"/>
    </source>
</evidence>
<evidence type="ECO:0000259" key="12">
    <source>
        <dbReference type="Pfam" id="PF01583"/>
    </source>
</evidence>
<dbReference type="GO" id="GO:0005524">
    <property type="term" value="F:ATP binding"/>
    <property type="evidence" value="ECO:0007669"/>
    <property type="project" value="UniProtKB-KW"/>
</dbReference>
<comment type="pathway">
    <text evidence="2 11">Sulfur metabolism; hydrogen sulfide biosynthesis; sulfite from sulfate: step 2/3.</text>
</comment>
<organism evidence="13 14">
    <name type="scientific">Vanrija humicola</name>
    <name type="common">Yeast</name>
    <name type="synonym">Cryptococcus humicola</name>
    <dbReference type="NCBI Taxonomy" id="5417"/>
    <lineage>
        <taxon>Eukaryota</taxon>
        <taxon>Fungi</taxon>
        <taxon>Dikarya</taxon>
        <taxon>Basidiomycota</taxon>
        <taxon>Agaricomycotina</taxon>
        <taxon>Tremellomycetes</taxon>
        <taxon>Trichosporonales</taxon>
        <taxon>Trichosporonaceae</taxon>
        <taxon>Vanrija</taxon>
    </lineage>
</organism>
<evidence type="ECO:0000256" key="8">
    <source>
        <dbReference type="ARBA" id="ARBA00022777"/>
    </source>
</evidence>
<dbReference type="GO" id="GO:0019344">
    <property type="term" value="P:cysteine biosynthetic process"/>
    <property type="evidence" value="ECO:0007669"/>
    <property type="project" value="UniProtKB-KW"/>
</dbReference>
<keyword evidence="14" id="KW-1185">Reference proteome</keyword>
<dbReference type="GO" id="GO:0000103">
    <property type="term" value="P:sulfate assimilation"/>
    <property type="evidence" value="ECO:0007669"/>
    <property type="project" value="InterPro"/>
</dbReference>
<dbReference type="GO" id="GO:0070814">
    <property type="term" value="P:hydrogen sulfide biosynthetic process"/>
    <property type="evidence" value="ECO:0007669"/>
    <property type="project" value="UniProtKB-UniPathway"/>
</dbReference>
<dbReference type="PANTHER" id="PTHR11055">
    <property type="entry name" value="BIFUNCTIONAL 3'-PHOSPHOADENOSINE 5'-PHOSPHOSULFATE SYNTHASE"/>
    <property type="match status" value="1"/>
</dbReference>
<feature type="domain" description="APS kinase" evidence="12">
    <location>
        <begin position="24"/>
        <end position="178"/>
    </location>
</feature>
<dbReference type="InterPro" id="IPR002891">
    <property type="entry name" value="APS"/>
</dbReference>
<evidence type="ECO:0000256" key="9">
    <source>
        <dbReference type="ARBA" id="ARBA00022840"/>
    </source>
</evidence>
<dbReference type="AlphaFoldDB" id="A0A7D8Z1W5"/>
<comment type="similarity">
    <text evidence="3 11">Belongs to the APS kinase family.</text>
</comment>
<dbReference type="NCBIfam" id="TIGR00455">
    <property type="entry name" value="apsK"/>
    <property type="match status" value="1"/>
</dbReference>
<keyword evidence="10" id="KW-0198">Cysteine biosynthesis</keyword>
<dbReference type="FunFam" id="3.40.50.300:FF:000212">
    <property type="entry name" value="Adenylyl-sulfate kinase"/>
    <property type="match status" value="1"/>
</dbReference>
<accession>A0A7D8Z1W5</accession>
<keyword evidence="6 11" id="KW-0808">Transferase</keyword>
<comment type="catalytic activity">
    <reaction evidence="1 11">
        <text>adenosine 5'-phosphosulfate + ATP = 3'-phosphoadenylyl sulfate + ADP + H(+)</text>
        <dbReference type="Rhea" id="RHEA:24152"/>
        <dbReference type="ChEBI" id="CHEBI:15378"/>
        <dbReference type="ChEBI" id="CHEBI:30616"/>
        <dbReference type="ChEBI" id="CHEBI:58243"/>
        <dbReference type="ChEBI" id="CHEBI:58339"/>
        <dbReference type="ChEBI" id="CHEBI:456216"/>
        <dbReference type="EC" id="2.7.1.25"/>
    </reaction>
</comment>
<dbReference type="HAMAP" id="MF_00065">
    <property type="entry name" value="Adenylyl_sulf_kinase"/>
    <property type="match status" value="1"/>
</dbReference>
<evidence type="ECO:0000313" key="14">
    <source>
        <dbReference type="Proteomes" id="UP000473826"/>
    </source>
</evidence>
<evidence type="ECO:0000256" key="5">
    <source>
        <dbReference type="ARBA" id="ARBA00018163"/>
    </source>
</evidence>
<keyword evidence="7 11" id="KW-0547">Nucleotide-binding</keyword>
<dbReference type="EC" id="2.7.1.25" evidence="4 11"/>
<proteinExistence type="inferred from homology"/>
<dbReference type="Gene3D" id="3.40.50.300">
    <property type="entry name" value="P-loop containing nucleotide triphosphate hydrolases"/>
    <property type="match status" value="1"/>
</dbReference>
<protein>
    <recommendedName>
        <fullName evidence="5 11">Adenylyl-sulfate kinase</fullName>
        <ecNumber evidence="4 11">2.7.1.25</ecNumber>
    </recommendedName>
</protein>
<evidence type="ECO:0000256" key="7">
    <source>
        <dbReference type="ARBA" id="ARBA00022741"/>
    </source>
</evidence>
<evidence type="ECO:0000256" key="4">
    <source>
        <dbReference type="ARBA" id="ARBA00012121"/>
    </source>
</evidence>
<dbReference type="InterPro" id="IPR027417">
    <property type="entry name" value="P-loop_NTPase"/>
</dbReference>
<gene>
    <name evidence="13" type="ORF">VHUM_02730</name>
</gene>
<dbReference type="PANTHER" id="PTHR11055:SF1">
    <property type="entry name" value="PAPS SYNTHETASE, ISOFORM D"/>
    <property type="match status" value="1"/>
</dbReference>
<evidence type="ECO:0000256" key="10">
    <source>
        <dbReference type="ARBA" id="ARBA00023192"/>
    </source>
</evidence>
<reference evidence="13 14" key="1">
    <citation type="journal article" date="2019" name="PLoS Genet.">
        <title>Convergent evolution of linked mating-type loci in basidiomycete fungi.</title>
        <authorList>
            <person name="Sun S."/>
            <person name="Coelho M.A."/>
            <person name="Heitman J."/>
            <person name="Nowrousian M."/>
        </authorList>
    </citation>
    <scope>NUCLEOTIDE SEQUENCE [LARGE SCALE GENOMIC DNA]</scope>
    <source>
        <strain evidence="13 14">CBS 4282</strain>
    </source>
</reference>
<keyword evidence="8 11" id="KW-0418">Kinase</keyword>
<dbReference type="NCBIfam" id="NF003013">
    <property type="entry name" value="PRK03846.1"/>
    <property type="match status" value="1"/>
</dbReference>
<name>A0A7D8Z1W5_VANHU</name>
<dbReference type="Proteomes" id="UP000473826">
    <property type="component" value="Unassembled WGS sequence"/>
</dbReference>
<dbReference type="EMBL" id="QKWK01000007">
    <property type="protein sequence ID" value="TXT08602.1"/>
    <property type="molecule type" value="Genomic_DNA"/>
</dbReference>
<dbReference type="UniPathway" id="UPA00140">
    <property type="reaction ID" value="UER00205"/>
</dbReference>
<evidence type="ECO:0000256" key="2">
    <source>
        <dbReference type="ARBA" id="ARBA00004806"/>
    </source>
</evidence>
<evidence type="ECO:0000256" key="11">
    <source>
        <dbReference type="RuleBase" id="RU004347"/>
    </source>
</evidence>
<dbReference type="InterPro" id="IPR059117">
    <property type="entry name" value="APS_kinase_dom"/>
</dbReference>
<dbReference type="SUPFAM" id="SSF52540">
    <property type="entry name" value="P-loop containing nucleoside triphosphate hydrolases"/>
    <property type="match status" value="1"/>
</dbReference>